<organism evidence="8">
    <name type="scientific">Neobodo designis</name>
    <name type="common">Flagellated protozoan</name>
    <name type="synonym">Bodo designis</name>
    <dbReference type="NCBI Taxonomy" id="312471"/>
    <lineage>
        <taxon>Eukaryota</taxon>
        <taxon>Discoba</taxon>
        <taxon>Euglenozoa</taxon>
        <taxon>Kinetoplastea</taxon>
        <taxon>Metakinetoplastina</taxon>
        <taxon>Neobodonida</taxon>
        <taxon>Neobodo</taxon>
    </lineage>
</organism>
<dbReference type="GO" id="GO:0071006">
    <property type="term" value="C:U2-type catalytic step 1 spliceosome"/>
    <property type="evidence" value="ECO:0007669"/>
    <property type="project" value="TreeGrafter"/>
</dbReference>
<sequence>MPGPRDRAARVANYVTAEDEDDPNICSACLGPSTHVRMIRVPKGKACHSCERPYAAFSWRAAGDARPRFTLICKGCSTDKNACQSCMHDLATGLSMERRAQMSAEEIAALLERKRSRTTEEEVAALAANESQMQRRFQQKPCSFFAKGHCSRGAACPYRHVMPGRTETDVPATSANAAASIKARFAAAPTAAARDADEKAEEAKKTAGDRLLLEMAAAAPAVTSTAAGTAALAAAAAQSSSISSAAPQTAISQAPSAITPSASADKKSAAAPAPASEPEADEPDTSGGGGGFDFGFMDEE</sequence>
<proteinExistence type="predicted"/>
<dbReference type="InterPro" id="IPR048995">
    <property type="entry name" value="STL11/RBM22-like_N"/>
</dbReference>
<reference evidence="8" key="1">
    <citation type="submission" date="2021-01" db="EMBL/GenBank/DDBJ databases">
        <authorList>
            <person name="Corre E."/>
            <person name="Pelletier E."/>
            <person name="Niang G."/>
            <person name="Scheremetjew M."/>
            <person name="Finn R."/>
            <person name="Kale V."/>
            <person name="Holt S."/>
            <person name="Cochrane G."/>
            <person name="Meng A."/>
            <person name="Brown T."/>
            <person name="Cohen L."/>
        </authorList>
    </citation>
    <scope>NUCLEOTIDE SEQUENCE</scope>
    <source>
        <strain evidence="8">CCAP 1951/1</strain>
    </source>
</reference>
<keyword evidence="2 5" id="KW-0863">Zinc-finger</keyword>
<name>A0A7S1KWY2_NEODS</name>
<evidence type="ECO:0000259" key="7">
    <source>
        <dbReference type="PROSITE" id="PS50103"/>
    </source>
</evidence>
<evidence type="ECO:0000256" key="5">
    <source>
        <dbReference type="PROSITE-ProRule" id="PRU00723"/>
    </source>
</evidence>
<feature type="compositionally biased region" description="Low complexity" evidence="6">
    <location>
        <begin position="251"/>
        <end position="277"/>
    </location>
</feature>
<evidence type="ECO:0000313" key="8">
    <source>
        <dbReference type="EMBL" id="CAD9088079.1"/>
    </source>
</evidence>
<dbReference type="InterPro" id="IPR036855">
    <property type="entry name" value="Znf_CCCH_sf"/>
</dbReference>
<dbReference type="Pfam" id="PF21369">
    <property type="entry name" value="STL11_N"/>
    <property type="match status" value="1"/>
</dbReference>
<dbReference type="GO" id="GO:0071007">
    <property type="term" value="C:U2-type catalytic step 2 spliceosome"/>
    <property type="evidence" value="ECO:0007669"/>
    <property type="project" value="TreeGrafter"/>
</dbReference>
<evidence type="ECO:0000256" key="1">
    <source>
        <dbReference type="ARBA" id="ARBA00022723"/>
    </source>
</evidence>
<dbReference type="InterPro" id="IPR039171">
    <property type="entry name" value="Cwc2/Slt11"/>
</dbReference>
<dbReference type="Gene3D" id="4.10.1000.10">
    <property type="entry name" value="Zinc finger, CCCH-type"/>
    <property type="match status" value="1"/>
</dbReference>
<keyword evidence="4" id="KW-0694">RNA-binding</keyword>
<accession>A0A7S1KWY2</accession>
<dbReference type="PANTHER" id="PTHR14089">
    <property type="entry name" value="PRE-MRNA-SPLICING FACTOR RBM22"/>
    <property type="match status" value="1"/>
</dbReference>
<feature type="zinc finger region" description="C3H1-type" evidence="5">
    <location>
        <begin position="136"/>
        <end position="163"/>
    </location>
</feature>
<dbReference type="GO" id="GO:0000974">
    <property type="term" value="C:Prp19 complex"/>
    <property type="evidence" value="ECO:0007669"/>
    <property type="project" value="TreeGrafter"/>
</dbReference>
<protein>
    <recommendedName>
        <fullName evidence="7">C3H1-type domain-containing protein</fullName>
    </recommendedName>
</protein>
<evidence type="ECO:0000256" key="4">
    <source>
        <dbReference type="ARBA" id="ARBA00022884"/>
    </source>
</evidence>
<dbReference type="EMBL" id="HBGF01000344">
    <property type="protein sequence ID" value="CAD9088079.1"/>
    <property type="molecule type" value="Transcribed_RNA"/>
</dbReference>
<dbReference type="GO" id="GO:0036002">
    <property type="term" value="F:pre-mRNA binding"/>
    <property type="evidence" value="ECO:0007669"/>
    <property type="project" value="TreeGrafter"/>
</dbReference>
<keyword evidence="3 5" id="KW-0862">Zinc</keyword>
<dbReference type="PROSITE" id="PS50103">
    <property type="entry name" value="ZF_C3H1"/>
    <property type="match status" value="1"/>
</dbReference>
<dbReference type="AlphaFoldDB" id="A0A7S1KWY2"/>
<evidence type="ECO:0000256" key="6">
    <source>
        <dbReference type="SAM" id="MobiDB-lite"/>
    </source>
</evidence>
<feature type="region of interest" description="Disordered" evidence="6">
    <location>
        <begin position="251"/>
        <end position="300"/>
    </location>
</feature>
<keyword evidence="1 5" id="KW-0479">Metal-binding</keyword>
<dbReference type="Pfam" id="PF00642">
    <property type="entry name" value="zf-CCCH"/>
    <property type="match status" value="1"/>
</dbReference>
<evidence type="ECO:0000256" key="3">
    <source>
        <dbReference type="ARBA" id="ARBA00022833"/>
    </source>
</evidence>
<dbReference type="InterPro" id="IPR000571">
    <property type="entry name" value="Znf_CCCH"/>
</dbReference>
<dbReference type="GO" id="GO:0008270">
    <property type="term" value="F:zinc ion binding"/>
    <property type="evidence" value="ECO:0007669"/>
    <property type="project" value="UniProtKB-KW"/>
</dbReference>
<evidence type="ECO:0000256" key="2">
    <source>
        <dbReference type="ARBA" id="ARBA00022771"/>
    </source>
</evidence>
<dbReference type="PANTHER" id="PTHR14089:SF6">
    <property type="entry name" value="PRE-MRNA-SPLICING FACTOR RBM22"/>
    <property type="match status" value="1"/>
</dbReference>
<feature type="domain" description="C3H1-type" evidence="7">
    <location>
        <begin position="136"/>
        <end position="163"/>
    </location>
</feature>
<dbReference type="SMART" id="SM00356">
    <property type="entry name" value="ZnF_C3H1"/>
    <property type="match status" value="1"/>
</dbReference>
<gene>
    <name evidence="8" type="ORF">NDES1114_LOCUS252</name>
</gene>
<dbReference type="SUPFAM" id="SSF90229">
    <property type="entry name" value="CCCH zinc finger"/>
    <property type="match status" value="1"/>
</dbReference>
<dbReference type="GO" id="GO:0017070">
    <property type="term" value="F:U6 snRNA binding"/>
    <property type="evidence" value="ECO:0007669"/>
    <property type="project" value="TreeGrafter"/>
</dbReference>